<evidence type="ECO:0000256" key="1">
    <source>
        <dbReference type="SAM" id="MobiDB-lite"/>
    </source>
</evidence>
<protein>
    <recommendedName>
        <fullName evidence="4">DUF5681 domain-containing protein</fullName>
    </recommendedName>
</protein>
<dbReference type="RefSeq" id="WP_181258572.1">
    <property type="nucleotide sequence ID" value="NZ_QAOL01000011.1"/>
</dbReference>
<evidence type="ECO:0008006" key="4">
    <source>
        <dbReference type="Google" id="ProtNLM"/>
    </source>
</evidence>
<evidence type="ECO:0000313" key="3">
    <source>
        <dbReference type="Proteomes" id="UP000244110"/>
    </source>
</evidence>
<feature type="region of interest" description="Disordered" evidence="1">
    <location>
        <begin position="1"/>
        <end position="28"/>
    </location>
</feature>
<sequence length="52" mass="5695">MASIEKPNSGRWQAGKSGNPKGCNRGSGKVLQFVTKPSQKESNPKFIRFTIT</sequence>
<dbReference type="Proteomes" id="UP000244110">
    <property type="component" value="Unassembled WGS sequence"/>
</dbReference>
<name>A0A2T5IQK2_9PROT</name>
<gene>
    <name evidence="2" type="ORF">C8R28_101113</name>
</gene>
<dbReference type="AlphaFoldDB" id="A0A2T5IQK2"/>
<accession>A0A2T5IQK2</accession>
<organism evidence="2 3">
    <name type="scientific">Nitrosomonas ureae</name>
    <dbReference type="NCBI Taxonomy" id="44577"/>
    <lineage>
        <taxon>Bacteria</taxon>
        <taxon>Pseudomonadati</taxon>
        <taxon>Pseudomonadota</taxon>
        <taxon>Betaproteobacteria</taxon>
        <taxon>Nitrosomonadales</taxon>
        <taxon>Nitrosomonadaceae</taxon>
        <taxon>Nitrosomonas</taxon>
    </lineage>
</organism>
<dbReference type="EMBL" id="QAOL01000011">
    <property type="protein sequence ID" value="PTQ86096.1"/>
    <property type="molecule type" value="Genomic_DNA"/>
</dbReference>
<evidence type="ECO:0000313" key="2">
    <source>
        <dbReference type="EMBL" id="PTQ86096.1"/>
    </source>
</evidence>
<reference evidence="2 3" key="1">
    <citation type="submission" date="2018-04" db="EMBL/GenBank/DDBJ databases">
        <title>Active sludge and wastewater microbial communities from Klosterneuburg, Austria.</title>
        <authorList>
            <person name="Wagner M."/>
        </authorList>
    </citation>
    <scope>NUCLEOTIDE SEQUENCE [LARGE SCALE GENOMIC DNA]</scope>
    <source>
        <strain evidence="2 3">Nm4</strain>
    </source>
</reference>
<comment type="caution">
    <text evidence="2">The sequence shown here is derived from an EMBL/GenBank/DDBJ whole genome shotgun (WGS) entry which is preliminary data.</text>
</comment>
<proteinExistence type="predicted"/>